<organism evidence="1 2">
    <name type="scientific">Acaulospora morrowiae</name>
    <dbReference type="NCBI Taxonomy" id="94023"/>
    <lineage>
        <taxon>Eukaryota</taxon>
        <taxon>Fungi</taxon>
        <taxon>Fungi incertae sedis</taxon>
        <taxon>Mucoromycota</taxon>
        <taxon>Glomeromycotina</taxon>
        <taxon>Glomeromycetes</taxon>
        <taxon>Diversisporales</taxon>
        <taxon>Acaulosporaceae</taxon>
        <taxon>Acaulospora</taxon>
    </lineage>
</organism>
<comment type="caution">
    <text evidence="1">The sequence shown here is derived from an EMBL/GenBank/DDBJ whole genome shotgun (WGS) entry which is preliminary data.</text>
</comment>
<dbReference type="OrthoDB" id="2440439at2759"/>
<dbReference type="AlphaFoldDB" id="A0A9N8YNP6"/>
<name>A0A9N8YNP6_9GLOM</name>
<evidence type="ECO:0000313" key="2">
    <source>
        <dbReference type="Proteomes" id="UP000789342"/>
    </source>
</evidence>
<accession>A0A9N8YNP6</accession>
<dbReference type="EMBL" id="CAJVPV010000082">
    <property type="protein sequence ID" value="CAG8441866.1"/>
    <property type="molecule type" value="Genomic_DNA"/>
</dbReference>
<keyword evidence="2" id="KW-1185">Reference proteome</keyword>
<proteinExistence type="predicted"/>
<dbReference type="Proteomes" id="UP000789342">
    <property type="component" value="Unassembled WGS sequence"/>
</dbReference>
<gene>
    <name evidence="1" type="ORF">AMORRO_LOCUS347</name>
</gene>
<evidence type="ECO:0000313" key="1">
    <source>
        <dbReference type="EMBL" id="CAG8441866.1"/>
    </source>
</evidence>
<reference evidence="1" key="1">
    <citation type="submission" date="2021-06" db="EMBL/GenBank/DDBJ databases">
        <authorList>
            <person name="Kallberg Y."/>
            <person name="Tangrot J."/>
            <person name="Rosling A."/>
        </authorList>
    </citation>
    <scope>NUCLEOTIDE SEQUENCE</scope>
    <source>
        <strain evidence="1">CL551</strain>
    </source>
</reference>
<sequence length="186" mass="21012">MDFHLASEKIKIIKLVRSNIIPKESIQHMRTHVKSLIIEANQENPDDDYMDGAIKVVALIDSCIRELSNFEINYFQGPKIGRALVRDQVNGESAFVDIKDEEDIKKKKKSKYAKAIIPRNVVVSVDVDDKTLEETKQPVEFATPFSSKIDSSDLDCNDNIVSKDAVFINPFEEIYADSTLSDVCES</sequence>
<protein>
    <submittedName>
        <fullName evidence="1">9448_t:CDS:1</fullName>
    </submittedName>
</protein>